<gene>
    <name evidence="1" type="ORF">NM688_g9329</name>
</gene>
<comment type="caution">
    <text evidence="1">The sequence shown here is derived from an EMBL/GenBank/DDBJ whole genome shotgun (WGS) entry which is preliminary data.</text>
</comment>
<name>A0ACC1RGV4_9APHY</name>
<evidence type="ECO:0000313" key="2">
    <source>
        <dbReference type="Proteomes" id="UP001148662"/>
    </source>
</evidence>
<organism evidence="1 2">
    <name type="scientific">Phlebia brevispora</name>
    <dbReference type="NCBI Taxonomy" id="194682"/>
    <lineage>
        <taxon>Eukaryota</taxon>
        <taxon>Fungi</taxon>
        <taxon>Dikarya</taxon>
        <taxon>Basidiomycota</taxon>
        <taxon>Agaricomycotina</taxon>
        <taxon>Agaricomycetes</taxon>
        <taxon>Polyporales</taxon>
        <taxon>Meruliaceae</taxon>
        <taxon>Phlebia</taxon>
    </lineage>
</organism>
<accession>A0ACC1RGV4</accession>
<dbReference type="Proteomes" id="UP001148662">
    <property type="component" value="Unassembled WGS sequence"/>
</dbReference>
<evidence type="ECO:0000313" key="1">
    <source>
        <dbReference type="EMBL" id="KAJ3519242.1"/>
    </source>
</evidence>
<proteinExistence type="predicted"/>
<sequence>MASNTSTSELSKLTVPQLKVLCKERKLTGYSKLGKNALLLKLADSGAVPAAQVQPSASAKHAHISSVQALYAGVNLAKRQGPHSESENHLNSGTSHAISPPPPLIPGSRSLEASTRDNNNHVVNAAARKNADKSTLTGSIAVASSTSSTSPAVATTKTAKSRSSGHDTKNVPPLTPQSSLSVSGSSVPTLEKASICVLPAQKVLTCMPPPDDISVLKSATSKPTKRASESTLEKLPAKKAKRHNDGVSVKSSVLQVVRQPSQVHDHRASAGPTPIIATIPKVPELPRDHLVKPSATSISGVSAARKRFKPLVVNKKLPISPIATARLSQVSGAATVSAASAVPFYLDLPSTSSEPSLSLIAFPPSITQRKRVLQWAVILSGLDDEDRRQCVFVSKLFRYAVYLSAGHILQRDFGGNRLDTIFRTHSRAMTNFWPYLRLRRAEAASKRNAYTQSFIPRALQGQPIPICRRLWGCPDNEKQIVIALRFLNCSKAIKPIGSLCVLPRFIMTRLWFALSIGGEGSDSWQQEIVVDVQEIIRGETWSIKLQTNTNQCKTVYVLEATCEVVGHPPAPARPGLASQGSKEKSPVLRADWSAYISKHVSPAQGAYTTASTAILEHLKWENHEEYDKGISKLWSRNIICDTLGEAKRAVAMRYILAVSGQWKTATEMAQDFAGLPSRQLRASLVKVDGVQRDPPVNLYLPAHHHVESVHLVAPHGSLRPMHPALAVVQTTARAYFVLRDNGMQVGCEEDGVSPLWMEVLRCDEKGLQLT</sequence>
<protein>
    <submittedName>
        <fullName evidence="1">Uncharacterized protein</fullName>
    </submittedName>
</protein>
<keyword evidence="2" id="KW-1185">Reference proteome</keyword>
<dbReference type="EMBL" id="JANHOG010002865">
    <property type="protein sequence ID" value="KAJ3519242.1"/>
    <property type="molecule type" value="Genomic_DNA"/>
</dbReference>
<reference evidence="1" key="1">
    <citation type="submission" date="2022-07" db="EMBL/GenBank/DDBJ databases">
        <title>Genome Sequence of Phlebia brevispora.</title>
        <authorList>
            <person name="Buettner E."/>
        </authorList>
    </citation>
    <scope>NUCLEOTIDE SEQUENCE</scope>
    <source>
        <strain evidence="1">MPL23</strain>
    </source>
</reference>